<keyword evidence="12" id="KW-1185">Reference proteome</keyword>
<evidence type="ECO:0000256" key="2">
    <source>
        <dbReference type="ARBA" id="ARBA00011738"/>
    </source>
</evidence>
<evidence type="ECO:0000256" key="5">
    <source>
        <dbReference type="ARBA" id="ARBA00023180"/>
    </source>
</evidence>
<evidence type="ECO:0000313" key="11">
    <source>
        <dbReference type="EnsemblMetazoa" id="XP_004931097.2"/>
    </source>
</evidence>
<dbReference type="PANTHER" id="PTHR10353">
    <property type="entry name" value="GLYCOSYL HYDROLASE"/>
    <property type="match status" value="1"/>
</dbReference>
<feature type="signal peptide" evidence="10">
    <location>
        <begin position="1"/>
        <end position="25"/>
    </location>
</feature>
<dbReference type="AlphaFoldDB" id="A0A8R1WN57"/>
<dbReference type="SMR" id="A0A8R1WN57"/>
<name>A0A8R1WN57_BOMMO</name>
<keyword evidence="10" id="KW-0732">Signal</keyword>
<evidence type="ECO:0000256" key="9">
    <source>
        <dbReference type="RuleBase" id="RU004468"/>
    </source>
</evidence>
<keyword evidence="6 9" id="KW-0326">Glycosidase</keyword>
<evidence type="ECO:0000256" key="6">
    <source>
        <dbReference type="ARBA" id="ARBA00023295"/>
    </source>
</evidence>
<dbReference type="EnsemblMetazoa" id="XM_004931040.4">
    <property type="protein sequence ID" value="XP_004931097.2"/>
    <property type="gene ID" value="LOC101738455"/>
</dbReference>
<dbReference type="PROSITE" id="PS00653">
    <property type="entry name" value="GLYCOSYL_HYDROL_F1_2"/>
    <property type="match status" value="1"/>
</dbReference>
<dbReference type="InterPro" id="IPR018120">
    <property type="entry name" value="Glyco_hydro_1_AS"/>
</dbReference>
<dbReference type="Gene3D" id="3.20.20.80">
    <property type="entry name" value="Glycosidases"/>
    <property type="match status" value="1"/>
</dbReference>
<dbReference type="PROSITE" id="PS00572">
    <property type="entry name" value="GLYCOSYL_HYDROL_F1_1"/>
    <property type="match status" value="1"/>
</dbReference>
<dbReference type="KEGG" id="bmor:101738455"/>
<dbReference type="PROSITE" id="PS51257">
    <property type="entry name" value="PROKAR_LIPOPROTEIN"/>
    <property type="match status" value="1"/>
</dbReference>
<evidence type="ECO:0000256" key="10">
    <source>
        <dbReference type="SAM" id="SignalP"/>
    </source>
</evidence>
<comment type="similarity">
    <text evidence="1 8">Belongs to the glycosyl hydrolase 1 family.</text>
</comment>
<protein>
    <recommendedName>
        <fullName evidence="3">beta-glucosidase</fullName>
        <ecNumber evidence="3">3.2.1.21</ecNumber>
    </recommendedName>
</protein>
<dbReference type="InterPro" id="IPR001360">
    <property type="entry name" value="Glyco_hydro_1"/>
</dbReference>
<evidence type="ECO:0000256" key="7">
    <source>
        <dbReference type="PROSITE-ProRule" id="PRU10055"/>
    </source>
</evidence>
<comment type="subunit">
    <text evidence="2">Homodimer.</text>
</comment>
<keyword evidence="5" id="KW-0325">Glycoprotein</keyword>
<feature type="chain" id="PRO_5035870153" description="beta-glucosidase" evidence="10">
    <location>
        <begin position="26"/>
        <end position="521"/>
    </location>
</feature>
<evidence type="ECO:0000256" key="8">
    <source>
        <dbReference type="RuleBase" id="RU003690"/>
    </source>
</evidence>
<dbReference type="SUPFAM" id="SSF51445">
    <property type="entry name" value="(Trans)glycosidases"/>
    <property type="match status" value="1"/>
</dbReference>
<evidence type="ECO:0000256" key="1">
    <source>
        <dbReference type="ARBA" id="ARBA00010838"/>
    </source>
</evidence>
<keyword evidence="4 9" id="KW-0378">Hydrolase</keyword>
<accession>A0A8R1WN57</accession>
<dbReference type="Pfam" id="PF00232">
    <property type="entry name" value="Glyco_hydro_1"/>
    <property type="match status" value="1"/>
</dbReference>
<dbReference type="RefSeq" id="XP_004931097.2">
    <property type="nucleotide sequence ID" value="XM_004931040.5"/>
</dbReference>
<reference evidence="12" key="1">
    <citation type="journal article" date="2008" name="Insect Biochem. Mol. Biol.">
        <title>The genome of a lepidopteran model insect, the silkworm Bombyx mori.</title>
        <authorList>
            <consortium name="International Silkworm Genome Consortium"/>
        </authorList>
    </citation>
    <scope>NUCLEOTIDE SEQUENCE [LARGE SCALE GENOMIC DNA]</scope>
    <source>
        <strain evidence="12">p50T</strain>
    </source>
</reference>
<dbReference type="Proteomes" id="UP000005204">
    <property type="component" value="Unassembled WGS sequence"/>
</dbReference>
<dbReference type="EC" id="3.2.1.21" evidence="3"/>
<organism evidence="11 12">
    <name type="scientific">Bombyx mori</name>
    <name type="common">Silk moth</name>
    <dbReference type="NCBI Taxonomy" id="7091"/>
    <lineage>
        <taxon>Eukaryota</taxon>
        <taxon>Metazoa</taxon>
        <taxon>Ecdysozoa</taxon>
        <taxon>Arthropoda</taxon>
        <taxon>Hexapoda</taxon>
        <taxon>Insecta</taxon>
        <taxon>Pterygota</taxon>
        <taxon>Neoptera</taxon>
        <taxon>Endopterygota</taxon>
        <taxon>Lepidoptera</taxon>
        <taxon>Glossata</taxon>
        <taxon>Ditrysia</taxon>
        <taxon>Bombycoidea</taxon>
        <taxon>Bombycidae</taxon>
        <taxon>Bombycinae</taxon>
        <taxon>Bombyx</taxon>
    </lineage>
</organism>
<reference evidence="11" key="2">
    <citation type="submission" date="2022-06" db="UniProtKB">
        <authorList>
            <consortium name="EnsemblMetazoa"/>
        </authorList>
    </citation>
    <scope>IDENTIFICATION</scope>
    <source>
        <strain evidence="11">p50T (Dazao)</strain>
    </source>
</reference>
<dbReference type="PRINTS" id="PR00131">
    <property type="entry name" value="GLHYDRLASE1"/>
</dbReference>
<dbReference type="GO" id="GO:0008422">
    <property type="term" value="F:beta-glucosidase activity"/>
    <property type="evidence" value="ECO:0007669"/>
    <property type="project" value="TreeGrafter"/>
</dbReference>
<evidence type="ECO:0000256" key="4">
    <source>
        <dbReference type="ARBA" id="ARBA00022801"/>
    </source>
</evidence>
<evidence type="ECO:0000256" key="3">
    <source>
        <dbReference type="ARBA" id="ARBA00012744"/>
    </source>
</evidence>
<dbReference type="FunFam" id="3.20.20.80:FF:000013">
    <property type="entry name" value="lactase-phlorizin hydrolase"/>
    <property type="match status" value="1"/>
</dbReference>
<dbReference type="GeneID" id="101738455"/>
<dbReference type="InterPro" id="IPR017853">
    <property type="entry name" value="GH"/>
</dbReference>
<proteinExistence type="inferred from homology"/>
<feature type="active site" description="Nucleophile" evidence="7">
    <location>
        <position position="416"/>
    </location>
</feature>
<sequence>MRSSRSVALSGVVLVTLSLLSCSHEAVVSDIYYGVSNYSFPEDFIFGVSTAAFQIEGAWNEGGKGESIWDTYVHEHPEYTPDKSNGDIAADSYHKFKEDVQLIKALGVKYYRLSISWPRLLPNGTSNNISTDGARYYRNLFEELLKANITPIVTLFHWDMPTPFMDLGGWNNPVIVDYFVDYARVAFNLYGDIIKTWTTINEPHQHCYQGYGADYFAPAIKSHGVGEYLCAHYLILSHAKAYHLYEKEFKPHQKGKVGITLDAFMGIPKDPRNFQDVLAVRSYLQIHFDLYAHPIFSAEGDYPTFVRQRINNMSLAQGFARSRLPYFTAEEVKIIRGSSDFFGLNHYTTYLMSPSEMEFSWSIPSMDHDAQVRMEQDPHWEKPGTDWLSVYPEGFRKLLNYVSDNYGREIPIIVTENGVGDKGQLKDYDRISYFNKYLYQLLLAIHEDNCNIIGYFAWTLMDDFEWSDGYLSKFGLYKVDFDSPERTRTPKLSVSSYRNIVQTRRINFDRYKPLPNKLNHF</sequence>
<dbReference type="PANTHER" id="PTHR10353:SF36">
    <property type="entry name" value="LP05116P"/>
    <property type="match status" value="1"/>
</dbReference>
<evidence type="ECO:0000313" key="12">
    <source>
        <dbReference type="Proteomes" id="UP000005204"/>
    </source>
</evidence>
<dbReference type="InterPro" id="IPR033132">
    <property type="entry name" value="GH_1_N_CS"/>
</dbReference>
<dbReference type="GO" id="GO:0005975">
    <property type="term" value="P:carbohydrate metabolic process"/>
    <property type="evidence" value="ECO:0007669"/>
    <property type="project" value="InterPro"/>
</dbReference>